<feature type="compositionally biased region" description="Polar residues" evidence="1">
    <location>
        <begin position="248"/>
        <end position="262"/>
    </location>
</feature>
<feature type="compositionally biased region" description="Basic and acidic residues" evidence="1">
    <location>
        <begin position="267"/>
        <end position="279"/>
    </location>
</feature>
<dbReference type="InterPro" id="IPR022198">
    <property type="entry name" value="DUF3723"/>
</dbReference>
<gene>
    <name evidence="2" type="ORF">JMJ35_008454</name>
</gene>
<evidence type="ECO:0000313" key="2">
    <source>
        <dbReference type="EMBL" id="KAK0509083.1"/>
    </source>
</evidence>
<evidence type="ECO:0000256" key="1">
    <source>
        <dbReference type="SAM" id="MobiDB-lite"/>
    </source>
</evidence>
<organism evidence="2 3">
    <name type="scientific">Cladonia borealis</name>
    <dbReference type="NCBI Taxonomy" id="184061"/>
    <lineage>
        <taxon>Eukaryota</taxon>
        <taxon>Fungi</taxon>
        <taxon>Dikarya</taxon>
        <taxon>Ascomycota</taxon>
        <taxon>Pezizomycotina</taxon>
        <taxon>Lecanoromycetes</taxon>
        <taxon>OSLEUM clade</taxon>
        <taxon>Lecanoromycetidae</taxon>
        <taxon>Lecanorales</taxon>
        <taxon>Lecanorineae</taxon>
        <taxon>Cladoniaceae</taxon>
        <taxon>Cladonia</taxon>
    </lineage>
</organism>
<keyword evidence="3" id="KW-1185">Reference proteome</keyword>
<feature type="region of interest" description="Disordered" evidence="1">
    <location>
        <begin position="325"/>
        <end position="351"/>
    </location>
</feature>
<dbReference type="Pfam" id="PF12520">
    <property type="entry name" value="DUF3723"/>
    <property type="match status" value="1"/>
</dbReference>
<comment type="caution">
    <text evidence="2">The sequence shown here is derived from an EMBL/GenBank/DDBJ whole genome shotgun (WGS) entry which is preliminary data.</text>
</comment>
<dbReference type="EMBL" id="JAFEKC020000019">
    <property type="protein sequence ID" value="KAK0509083.1"/>
    <property type="molecule type" value="Genomic_DNA"/>
</dbReference>
<dbReference type="AlphaFoldDB" id="A0AA39UYQ9"/>
<evidence type="ECO:0000313" key="3">
    <source>
        <dbReference type="Proteomes" id="UP001166286"/>
    </source>
</evidence>
<proteinExistence type="predicted"/>
<feature type="region of interest" description="Disordered" evidence="1">
    <location>
        <begin position="248"/>
        <end position="279"/>
    </location>
</feature>
<sequence length="351" mass="40021">MISVKHFDSPFGKRCRTKGTPPTGIFTAKSAPTISKAMPTPKWMWRLDHITVKVFERKAPGASMTDSAFLYTKIRKWAVFYTFDEQERNTILSAVKPVDGLIPSFDTSIEEFKYLRIWGQCAKRLVKGLPGEMVFKALEQRFDASSQKVDRCIVQAAPNDFTSGSGTVTDRVDLGYRQLLLYVMRHHREMIPGSTMMDRRGRKKTAEGIHIPDEVDSLSWYRFAALAHQLRFTSMSITSLKSINKATTEVPSEQAKPSSVTIESSQAEERRSERRGEAFRVETTLREAVDEETAHKDTLEDPSVLQSYLRRSFKETGEAERLMVDNAVPVEDHPYNRDSPDQMGLWERNQA</sequence>
<reference evidence="2" key="1">
    <citation type="submission" date="2023-03" db="EMBL/GenBank/DDBJ databases">
        <title>Complete genome of Cladonia borealis.</title>
        <authorList>
            <person name="Park H."/>
        </authorList>
    </citation>
    <scope>NUCLEOTIDE SEQUENCE</scope>
    <source>
        <strain evidence="2">ANT050790</strain>
    </source>
</reference>
<dbReference type="Proteomes" id="UP001166286">
    <property type="component" value="Unassembled WGS sequence"/>
</dbReference>
<name>A0AA39UYQ9_9LECA</name>
<feature type="compositionally biased region" description="Basic and acidic residues" evidence="1">
    <location>
        <begin position="330"/>
        <end position="340"/>
    </location>
</feature>
<protein>
    <submittedName>
        <fullName evidence="2">Uncharacterized protein</fullName>
    </submittedName>
</protein>
<accession>A0AA39UYQ9</accession>